<keyword evidence="12" id="KW-1185">Reference proteome</keyword>
<evidence type="ECO:0000259" key="10">
    <source>
        <dbReference type="PROSITE" id="PS51884"/>
    </source>
</evidence>
<evidence type="ECO:0000313" key="11">
    <source>
        <dbReference type="EMBL" id="NJP42828.1"/>
    </source>
</evidence>
<feature type="signal peptide" evidence="9">
    <location>
        <begin position="1"/>
        <end position="29"/>
    </location>
</feature>
<keyword evidence="8" id="KW-0812">Transmembrane</keyword>
<accession>A0ABX0ZG88</accession>
<keyword evidence="4 9" id="KW-0732">Signal</keyword>
<dbReference type="Pfam" id="PF03777">
    <property type="entry name" value="ChpA-C"/>
    <property type="match status" value="1"/>
</dbReference>
<evidence type="ECO:0000256" key="3">
    <source>
        <dbReference type="ARBA" id="ARBA00022525"/>
    </source>
</evidence>
<keyword evidence="8" id="KW-1133">Transmembrane helix</keyword>
<feature type="transmembrane region" description="Helical" evidence="8">
    <location>
        <begin position="124"/>
        <end position="145"/>
    </location>
</feature>
<reference evidence="11 12" key="1">
    <citation type="submission" date="2020-03" db="EMBL/GenBank/DDBJ databases">
        <title>WGS of actinomycetes isolated from Thailand.</title>
        <authorList>
            <person name="Thawai C."/>
        </authorList>
    </citation>
    <scope>NUCLEOTIDE SEQUENCE [LARGE SCALE GENOMIC DNA]</scope>
    <source>
        <strain evidence="11 12">PRB2-1</strain>
    </source>
</reference>
<keyword evidence="3" id="KW-0964">Secreted</keyword>
<comment type="subcellular location">
    <subcellularLocation>
        <location evidence="1">Secreted</location>
        <location evidence="1">Cell wall</location>
    </subcellularLocation>
</comment>
<feature type="region of interest" description="Disordered" evidence="7">
    <location>
        <begin position="81"/>
        <end position="113"/>
    </location>
</feature>
<evidence type="ECO:0000256" key="5">
    <source>
        <dbReference type="ARBA" id="ARBA00022889"/>
    </source>
</evidence>
<evidence type="ECO:0000256" key="7">
    <source>
        <dbReference type="SAM" id="MobiDB-lite"/>
    </source>
</evidence>
<keyword evidence="6" id="KW-0034">Amyloid</keyword>
<comment type="caution">
    <text evidence="11">The sequence shown here is derived from an EMBL/GenBank/DDBJ whole genome shotgun (WGS) entry which is preliminary data.</text>
</comment>
<dbReference type="PROSITE" id="PS51884">
    <property type="entry name" value="CHAPLIN"/>
    <property type="match status" value="1"/>
</dbReference>
<feature type="chain" id="PRO_5045146086" evidence="9">
    <location>
        <begin position="30"/>
        <end position="159"/>
    </location>
</feature>
<feature type="compositionally biased region" description="Pro residues" evidence="7">
    <location>
        <begin position="87"/>
        <end position="109"/>
    </location>
</feature>
<dbReference type="EMBL" id="JAATEJ010000003">
    <property type="protein sequence ID" value="NJP42828.1"/>
    <property type="molecule type" value="Genomic_DNA"/>
</dbReference>
<protein>
    <submittedName>
        <fullName evidence="11">Chaplin</fullName>
    </submittedName>
</protein>
<organism evidence="11 12">
    <name type="scientific">Actinacidiphila epipremni</name>
    <dbReference type="NCBI Taxonomy" id="2053013"/>
    <lineage>
        <taxon>Bacteria</taxon>
        <taxon>Bacillati</taxon>
        <taxon>Actinomycetota</taxon>
        <taxon>Actinomycetes</taxon>
        <taxon>Kitasatosporales</taxon>
        <taxon>Streptomycetaceae</taxon>
        <taxon>Actinacidiphila</taxon>
    </lineage>
</organism>
<sequence length="159" mass="15809">MRRQILNRSLLTVAAASSILAVTGGYANADSDADGGAHDSPGVLSGNSVSVPVEVPLNACGNSVDAVGLLNPAFGNACANNAAAPHVVPPPRQAQPPAPPASTPQPPASTPEVHTQLAETGTPAGMVAAATGAGAALLLGGTVLYRRSTRAARIRRTYS</sequence>
<dbReference type="RefSeq" id="WP_167981710.1">
    <property type="nucleotide sequence ID" value="NZ_JAATEJ010000003.1"/>
</dbReference>
<evidence type="ECO:0000256" key="1">
    <source>
        <dbReference type="ARBA" id="ARBA00004191"/>
    </source>
</evidence>
<evidence type="ECO:0000256" key="9">
    <source>
        <dbReference type="SAM" id="SignalP"/>
    </source>
</evidence>
<feature type="domain" description="Chaplin" evidence="10">
    <location>
        <begin position="40"/>
        <end position="80"/>
    </location>
</feature>
<dbReference type="InterPro" id="IPR005528">
    <property type="entry name" value="ChpA-H"/>
</dbReference>
<evidence type="ECO:0000256" key="6">
    <source>
        <dbReference type="ARBA" id="ARBA00023087"/>
    </source>
</evidence>
<gene>
    <name evidence="11" type="ORF">HCN08_05295</name>
</gene>
<dbReference type="Proteomes" id="UP000734511">
    <property type="component" value="Unassembled WGS sequence"/>
</dbReference>
<evidence type="ECO:0000256" key="4">
    <source>
        <dbReference type="ARBA" id="ARBA00022729"/>
    </source>
</evidence>
<evidence type="ECO:0000313" key="12">
    <source>
        <dbReference type="Proteomes" id="UP000734511"/>
    </source>
</evidence>
<evidence type="ECO:0000256" key="8">
    <source>
        <dbReference type="SAM" id="Phobius"/>
    </source>
</evidence>
<evidence type="ECO:0000256" key="2">
    <source>
        <dbReference type="ARBA" id="ARBA00022512"/>
    </source>
</evidence>
<name>A0ABX0ZG88_9ACTN</name>
<keyword evidence="8" id="KW-0472">Membrane</keyword>
<keyword evidence="5" id="KW-0130">Cell adhesion</keyword>
<proteinExistence type="predicted"/>
<keyword evidence="2" id="KW-0134">Cell wall</keyword>